<evidence type="ECO:0000256" key="1">
    <source>
        <dbReference type="ARBA" id="ARBA00004141"/>
    </source>
</evidence>
<feature type="transmembrane region" description="Helical" evidence="5">
    <location>
        <begin position="221"/>
        <end position="242"/>
    </location>
</feature>
<evidence type="ECO:0008006" key="8">
    <source>
        <dbReference type="Google" id="ProtNLM"/>
    </source>
</evidence>
<dbReference type="InterPro" id="IPR036259">
    <property type="entry name" value="MFS_trans_sf"/>
</dbReference>
<feature type="transmembrane region" description="Helical" evidence="5">
    <location>
        <begin position="127"/>
        <end position="148"/>
    </location>
</feature>
<dbReference type="Proteomes" id="UP001154114">
    <property type="component" value="Chromosome 18"/>
</dbReference>
<dbReference type="PANTHER" id="PTHR23507:SF39">
    <property type="entry name" value="GH23453P-RELATED"/>
    <property type="match status" value="1"/>
</dbReference>
<keyword evidence="4 5" id="KW-0472">Membrane</keyword>
<feature type="transmembrane region" description="Helical" evidence="5">
    <location>
        <begin position="36"/>
        <end position="56"/>
    </location>
</feature>
<protein>
    <recommendedName>
        <fullName evidence="8">Proton-coupled folate transporter</fullName>
    </recommendedName>
</protein>
<feature type="transmembrane region" description="Helical" evidence="5">
    <location>
        <begin position="408"/>
        <end position="430"/>
    </location>
</feature>
<dbReference type="Gene3D" id="1.20.1250.20">
    <property type="entry name" value="MFS general substrate transporter like domains"/>
    <property type="match status" value="1"/>
</dbReference>
<keyword evidence="7" id="KW-1185">Reference proteome</keyword>
<evidence type="ECO:0000256" key="2">
    <source>
        <dbReference type="ARBA" id="ARBA00022692"/>
    </source>
</evidence>
<gene>
    <name evidence="6" type="ORF">CINC_LOCUS4766</name>
</gene>
<feature type="transmembrane region" description="Helical" evidence="5">
    <location>
        <begin position="442"/>
        <end position="463"/>
    </location>
</feature>
<keyword evidence="3 5" id="KW-1133">Transmembrane helix</keyword>
<organism evidence="6 7">
    <name type="scientific">Chrysodeixis includens</name>
    <name type="common">Soybean looper</name>
    <name type="synonym">Pseudoplusia includens</name>
    <dbReference type="NCBI Taxonomy" id="689277"/>
    <lineage>
        <taxon>Eukaryota</taxon>
        <taxon>Metazoa</taxon>
        <taxon>Ecdysozoa</taxon>
        <taxon>Arthropoda</taxon>
        <taxon>Hexapoda</taxon>
        <taxon>Insecta</taxon>
        <taxon>Pterygota</taxon>
        <taxon>Neoptera</taxon>
        <taxon>Endopterygota</taxon>
        <taxon>Lepidoptera</taxon>
        <taxon>Glossata</taxon>
        <taxon>Ditrysia</taxon>
        <taxon>Noctuoidea</taxon>
        <taxon>Noctuidae</taxon>
        <taxon>Plusiinae</taxon>
        <taxon>Chrysodeixis</taxon>
    </lineage>
</organism>
<dbReference type="Pfam" id="PF07690">
    <property type="entry name" value="MFS_1"/>
    <property type="match status" value="1"/>
</dbReference>
<dbReference type="AlphaFoldDB" id="A0A9P0FTX9"/>
<name>A0A9P0FTX9_CHRIL</name>
<evidence type="ECO:0000313" key="6">
    <source>
        <dbReference type="EMBL" id="CAH0590195.1"/>
    </source>
</evidence>
<evidence type="ECO:0000256" key="5">
    <source>
        <dbReference type="SAM" id="Phobius"/>
    </source>
</evidence>
<dbReference type="SUPFAM" id="SSF103473">
    <property type="entry name" value="MFS general substrate transporter"/>
    <property type="match status" value="1"/>
</dbReference>
<reference evidence="6" key="1">
    <citation type="submission" date="2021-12" db="EMBL/GenBank/DDBJ databases">
        <authorList>
            <person name="King R."/>
        </authorList>
    </citation>
    <scope>NUCLEOTIDE SEQUENCE</scope>
</reference>
<feature type="transmembrane region" description="Helical" evidence="5">
    <location>
        <begin position="320"/>
        <end position="340"/>
    </location>
</feature>
<evidence type="ECO:0000313" key="7">
    <source>
        <dbReference type="Proteomes" id="UP001154114"/>
    </source>
</evidence>
<dbReference type="PANTHER" id="PTHR23507">
    <property type="entry name" value="ZGC:174356"/>
    <property type="match status" value="1"/>
</dbReference>
<dbReference type="InterPro" id="IPR011701">
    <property type="entry name" value="MFS"/>
</dbReference>
<evidence type="ECO:0000256" key="4">
    <source>
        <dbReference type="ARBA" id="ARBA00023136"/>
    </source>
</evidence>
<sequence length="476" mass="52746">MAQDDDNERLSEDNANVNTISEVPGKRYGITMEFPMFLIMLGISLAGTAISNILLYRTCVHSLEYPEDECRIFLAIDKKNVTNPLEGPVQRYATLVGTVRGVLEALVPAFLSFFLGVWSDSHGRKPLIVWPIFGITISSGLMVVYSLMESLGPWWFILAAIPYSLCGGFTIMFTGAYCYLSDITSTKSRSLRMMYLEAAVACGSVAGSLTSPYALRFFGNVYLLLMVTTLNVLAYVFSNVVLRESLSGAIQGGISSVLDFLLVKEMIRECFKRRPNNGRSQILLLILANSLSIFILYGTVSLEYMFTRAKLHWTMKDFTQFSGLSTMISFIGSGFVIVVFHKLLKISDLTISTVAYITVVTEFLIRTCATKTWHMYLGACIASFKGLSAPLIRSFLTKILPVVDIAKVFALMSAVEGLCPLLSPIIYNSLYQITLEVFPGAIYVLSASITTISVVCLSMVQYYRWNVSSPYQPLSA</sequence>
<dbReference type="GO" id="GO:0016020">
    <property type="term" value="C:membrane"/>
    <property type="evidence" value="ECO:0007669"/>
    <property type="project" value="UniProtKB-SubCell"/>
</dbReference>
<comment type="subcellular location">
    <subcellularLocation>
        <location evidence="1">Membrane</location>
        <topology evidence="1">Multi-pass membrane protein</topology>
    </subcellularLocation>
</comment>
<proteinExistence type="predicted"/>
<evidence type="ECO:0000256" key="3">
    <source>
        <dbReference type="ARBA" id="ARBA00022989"/>
    </source>
</evidence>
<dbReference type="OrthoDB" id="430300at2759"/>
<feature type="transmembrane region" description="Helical" evidence="5">
    <location>
        <begin position="192"/>
        <end position="215"/>
    </location>
</feature>
<feature type="transmembrane region" description="Helical" evidence="5">
    <location>
        <begin position="92"/>
        <end position="115"/>
    </location>
</feature>
<accession>A0A9P0FTX9</accession>
<dbReference type="GO" id="GO:0022857">
    <property type="term" value="F:transmembrane transporter activity"/>
    <property type="evidence" value="ECO:0007669"/>
    <property type="project" value="InterPro"/>
</dbReference>
<feature type="transmembrane region" description="Helical" evidence="5">
    <location>
        <begin position="282"/>
        <end position="300"/>
    </location>
</feature>
<keyword evidence="2 5" id="KW-0812">Transmembrane</keyword>
<dbReference type="EMBL" id="LR824021">
    <property type="protein sequence ID" value="CAH0590195.1"/>
    <property type="molecule type" value="Genomic_DNA"/>
</dbReference>
<feature type="transmembrane region" description="Helical" evidence="5">
    <location>
        <begin position="154"/>
        <end position="180"/>
    </location>
</feature>
<feature type="transmembrane region" description="Helical" evidence="5">
    <location>
        <begin position="373"/>
        <end position="396"/>
    </location>
</feature>